<proteinExistence type="predicted"/>
<protein>
    <submittedName>
        <fullName evidence="1">Uncharacterized protein</fullName>
    </submittedName>
</protein>
<organism evidence="1 2">
    <name type="scientific">Mesorhizobium delmotii</name>
    <dbReference type="NCBI Taxonomy" id="1631247"/>
    <lineage>
        <taxon>Bacteria</taxon>
        <taxon>Pseudomonadati</taxon>
        <taxon>Pseudomonadota</taxon>
        <taxon>Alphaproteobacteria</taxon>
        <taxon>Hyphomicrobiales</taxon>
        <taxon>Phyllobacteriaceae</taxon>
        <taxon>Mesorhizobium</taxon>
    </lineage>
</organism>
<name>A0A2P9ATX1_9HYPH</name>
<dbReference type="AlphaFoldDB" id="A0A2P9ATX1"/>
<gene>
    <name evidence="1" type="ORF">BQ8482_480106</name>
</gene>
<dbReference type="Proteomes" id="UP000245698">
    <property type="component" value="Unassembled WGS sequence"/>
</dbReference>
<accession>A0A2P9ATX1</accession>
<reference evidence="2" key="1">
    <citation type="submission" date="2016-12" db="EMBL/GenBank/DDBJ databases">
        <authorList>
            <person name="Brunel B."/>
        </authorList>
    </citation>
    <scope>NUCLEOTIDE SEQUENCE [LARGE SCALE GENOMIC DNA]</scope>
</reference>
<dbReference type="EMBL" id="FUIG01000057">
    <property type="protein sequence ID" value="SJM34623.1"/>
    <property type="molecule type" value="Genomic_DNA"/>
</dbReference>
<sequence length="69" mass="7621">MAERSGKTAYPRIGVWYDIEDREIHLNIDGYGLSTVSSNAANARGNPHLFNKLAKALRDSGKPHPTIVE</sequence>
<evidence type="ECO:0000313" key="2">
    <source>
        <dbReference type="Proteomes" id="UP000245698"/>
    </source>
</evidence>
<dbReference type="RefSeq" id="WP_123151080.1">
    <property type="nucleotide sequence ID" value="NZ_FUIG01000057.1"/>
</dbReference>
<keyword evidence="2" id="KW-1185">Reference proteome</keyword>
<evidence type="ECO:0000313" key="1">
    <source>
        <dbReference type="EMBL" id="SJM34623.1"/>
    </source>
</evidence>